<organism evidence="10 11">
    <name type="scientific">Entotheonella factor</name>
    <dbReference type="NCBI Taxonomy" id="1429438"/>
    <lineage>
        <taxon>Bacteria</taxon>
        <taxon>Pseudomonadati</taxon>
        <taxon>Nitrospinota/Tectimicrobiota group</taxon>
        <taxon>Candidatus Tectimicrobiota</taxon>
        <taxon>Candidatus Entotheonellia</taxon>
        <taxon>Candidatus Entotheonellales</taxon>
        <taxon>Candidatus Entotheonellaceae</taxon>
        <taxon>Candidatus Entotheonella</taxon>
    </lineage>
</organism>
<dbReference type="PANTHER" id="PTHR11795">
    <property type="entry name" value="BRANCHED-CHAIN AMINO ACID TRANSPORT SYSTEM PERMEASE PROTEIN LIVH"/>
    <property type="match status" value="1"/>
</dbReference>
<feature type="transmembrane region" description="Helical" evidence="9">
    <location>
        <begin position="6"/>
        <end position="27"/>
    </location>
</feature>
<dbReference type="GO" id="GO:0006865">
    <property type="term" value="P:amino acid transport"/>
    <property type="evidence" value="ECO:0007669"/>
    <property type="project" value="UniProtKB-KW"/>
</dbReference>
<comment type="subcellular location">
    <subcellularLocation>
        <location evidence="1">Cell membrane</location>
        <topology evidence="1">Multi-pass membrane protein</topology>
    </subcellularLocation>
</comment>
<proteinExistence type="inferred from homology"/>
<keyword evidence="6 9" id="KW-1133">Transmembrane helix</keyword>
<keyword evidence="11" id="KW-1185">Reference proteome</keyword>
<keyword evidence="5" id="KW-0029">Amino-acid transport</keyword>
<dbReference type="GO" id="GO:0022857">
    <property type="term" value="F:transmembrane transporter activity"/>
    <property type="evidence" value="ECO:0007669"/>
    <property type="project" value="InterPro"/>
</dbReference>
<feature type="transmembrane region" description="Helical" evidence="9">
    <location>
        <begin position="137"/>
        <end position="156"/>
    </location>
</feature>
<reference evidence="10 11" key="1">
    <citation type="journal article" date="2014" name="Nature">
        <title>An environmental bacterial taxon with a large and distinct metabolic repertoire.</title>
        <authorList>
            <person name="Wilson M.C."/>
            <person name="Mori T."/>
            <person name="Ruckert C."/>
            <person name="Uria A.R."/>
            <person name="Helf M.J."/>
            <person name="Takada K."/>
            <person name="Gernert C."/>
            <person name="Steffens U.A."/>
            <person name="Heycke N."/>
            <person name="Schmitt S."/>
            <person name="Rinke C."/>
            <person name="Helfrich E.J."/>
            <person name="Brachmann A.O."/>
            <person name="Gurgui C."/>
            <person name="Wakimoto T."/>
            <person name="Kracht M."/>
            <person name="Crusemann M."/>
            <person name="Hentschel U."/>
            <person name="Abe I."/>
            <person name="Matsunaga S."/>
            <person name="Kalinowski J."/>
            <person name="Takeyama H."/>
            <person name="Piel J."/>
        </authorList>
    </citation>
    <scope>NUCLEOTIDE SEQUENCE [LARGE SCALE GENOMIC DNA]</scope>
    <source>
        <strain evidence="11">TSY1</strain>
    </source>
</reference>
<dbReference type="Pfam" id="PF02653">
    <property type="entry name" value="BPD_transp_2"/>
    <property type="match status" value="1"/>
</dbReference>
<evidence type="ECO:0000256" key="8">
    <source>
        <dbReference type="ARBA" id="ARBA00037998"/>
    </source>
</evidence>
<keyword evidence="7 9" id="KW-0472">Membrane</keyword>
<sequence length="287" mass="30370">MDVVIDAAFGIISFSSIMVLVVLGLGIIASMMGIFNFAHAEFVLLGAYTVYLFHHSGLPVWLGMLAAPVAVALCGLILERTVIRRFYAHPVVAMLGTYAIGLVIREVVRGLIGGLYHSVPEPIIGFFTVGEISVSKWRAAIIILTVLVIGLSYLLLTRTTLGLRVRAALENPALARASGISTSQIYAITFAFGAALAGLAGALMVPLFTLFADLGLRFLIQGFLAVMLGGVGTFEGPILEAGLIGVMTASFPWLLNPVLADVLVFVVAIAIVKLKPSGLLSLSRGRM</sequence>
<dbReference type="PATRIC" id="fig|1429438.4.peg.4465"/>
<dbReference type="EMBL" id="AZHW01000681">
    <property type="protein sequence ID" value="ETW97299.1"/>
    <property type="molecule type" value="Genomic_DNA"/>
</dbReference>
<evidence type="ECO:0000313" key="10">
    <source>
        <dbReference type="EMBL" id="ETW97299.1"/>
    </source>
</evidence>
<protein>
    <submittedName>
        <fullName evidence="10">ABC transporter permease</fullName>
    </submittedName>
</protein>
<dbReference type="CDD" id="cd06582">
    <property type="entry name" value="TM_PBP1_LivH_like"/>
    <property type="match status" value="1"/>
</dbReference>
<evidence type="ECO:0000256" key="1">
    <source>
        <dbReference type="ARBA" id="ARBA00004651"/>
    </source>
</evidence>
<dbReference type="AlphaFoldDB" id="W4LHD0"/>
<evidence type="ECO:0000256" key="5">
    <source>
        <dbReference type="ARBA" id="ARBA00022970"/>
    </source>
</evidence>
<feature type="transmembrane region" description="Helical" evidence="9">
    <location>
        <begin position="86"/>
        <end position="104"/>
    </location>
</feature>
<dbReference type="Proteomes" id="UP000019141">
    <property type="component" value="Unassembled WGS sequence"/>
</dbReference>
<keyword evidence="2" id="KW-0813">Transport</keyword>
<feature type="transmembrane region" description="Helical" evidence="9">
    <location>
        <begin position="60"/>
        <end position="79"/>
    </location>
</feature>
<evidence type="ECO:0000256" key="3">
    <source>
        <dbReference type="ARBA" id="ARBA00022475"/>
    </source>
</evidence>
<feature type="transmembrane region" description="Helical" evidence="9">
    <location>
        <begin position="185"/>
        <end position="212"/>
    </location>
</feature>
<feature type="transmembrane region" description="Helical" evidence="9">
    <location>
        <begin position="218"/>
        <end position="239"/>
    </location>
</feature>
<comment type="similarity">
    <text evidence="8">Belongs to the binding-protein-dependent transport system permease family. LivHM subfamily.</text>
</comment>
<dbReference type="PANTHER" id="PTHR11795:SF447">
    <property type="entry name" value="ABC TRANSPORTER PERMEASE PROTEIN"/>
    <property type="match status" value="1"/>
</dbReference>
<evidence type="ECO:0000313" key="11">
    <source>
        <dbReference type="Proteomes" id="UP000019141"/>
    </source>
</evidence>
<dbReference type="InterPro" id="IPR001851">
    <property type="entry name" value="ABC_transp_permease"/>
</dbReference>
<dbReference type="HOGENOM" id="CLU_039929_2_2_7"/>
<dbReference type="InterPro" id="IPR052157">
    <property type="entry name" value="BCAA_transport_permease"/>
</dbReference>
<name>W4LHD0_ENTF1</name>
<evidence type="ECO:0000256" key="7">
    <source>
        <dbReference type="ARBA" id="ARBA00023136"/>
    </source>
</evidence>
<keyword evidence="4 9" id="KW-0812">Transmembrane</keyword>
<gene>
    <name evidence="10" type="ORF">ETSY1_23195</name>
</gene>
<comment type="caution">
    <text evidence="10">The sequence shown here is derived from an EMBL/GenBank/DDBJ whole genome shotgun (WGS) entry which is preliminary data.</text>
</comment>
<keyword evidence="3" id="KW-1003">Cell membrane</keyword>
<evidence type="ECO:0000256" key="9">
    <source>
        <dbReference type="SAM" id="Phobius"/>
    </source>
</evidence>
<accession>W4LHD0</accession>
<dbReference type="GO" id="GO:0005886">
    <property type="term" value="C:plasma membrane"/>
    <property type="evidence" value="ECO:0007669"/>
    <property type="project" value="UniProtKB-SubCell"/>
</dbReference>
<evidence type="ECO:0000256" key="2">
    <source>
        <dbReference type="ARBA" id="ARBA00022448"/>
    </source>
</evidence>
<evidence type="ECO:0000256" key="6">
    <source>
        <dbReference type="ARBA" id="ARBA00022989"/>
    </source>
</evidence>
<feature type="transmembrane region" description="Helical" evidence="9">
    <location>
        <begin position="251"/>
        <end position="272"/>
    </location>
</feature>
<evidence type="ECO:0000256" key="4">
    <source>
        <dbReference type="ARBA" id="ARBA00022692"/>
    </source>
</evidence>